<comment type="pathway">
    <text evidence="1 7">Cofactor biosynthesis; adenosylcobalamin biosynthesis.</text>
</comment>
<sequence>MSLAIQFAQHAAEIERCFDQRPMRRPPLAMQRHARREFVVTDARRRHISDGQFAVGGHAFGKRALARARAAENEGKVGGSHRNIVPVGANMTTFVKPGTPMQFAPRGTLMIQGTTSDAGKSTLVAGLCRLARRGGMKVAPFKPQNMALNSAVTVDGGEIGRAQALQAIAAGVDAEIDFNPVLLKPTSDRGAQVIIHGHAHANLDARAYHEYKTIAFDAVLASYARLQQRFDTIIVEGAGSPAEVNLRDRDIANMGFAERVDCPVVLVADIDRGGVFAHLLGTLACLSETERARVRGFVINRFRGDIGLLQPGLDWLEAQTGKPVLGVVPYLHGLTLDAEDMLPSQLHTRGDGAEVLKVIVPALPRISNHTDFDALRAHSQVDFSYVRAGSAPPTADLIVLPGSKSVQRDLAWLRENGWDRAIERHLRYGGKVLGICGGMQMLGRTVDDPEGFEGPAGCVNGLGLLELETTLTADKLLDNVNGRLTIGDASAPVRGYEIHMGRTTGAALARPAVMLDGERPDGAISTDNQIAATYLHGLFDTPEACAALLEWAGLRDAQALDYPALREASLDRLADTLGESLDLNALGGLFA</sequence>
<dbReference type="SUPFAM" id="SSF52317">
    <property type="entry name" value="Class I glutamine amidotransferase-like"/>
    <property type="match status" value="1"/>
</dbReference>
<dbReference type="GO" id="GO:0015420">
    <property type="term" value="F:ABC-type vitamin B12 transporter activity"/>
    <property type="evidence" value="ECO:0007669"/>
    <property type="project" value="UniProtKB-UniRule"/>
</dbReference>
<evidence type="ECO:0000313" key="11">
    <source>
        <dbReference type="Proteomes" id="UP000194546"/>
    </source>
</evidence>
<dbReference type="PROSITE" id="PS51274">
    <property type="entry name" value="GATASE_COBBQ"/>
    <property type="match status" value="1"/>
</dbReference>
<dbReference type="GO" id="GO:0003824">
    <property type="term" value="F:catalytic activity"/>
    <property type="evidence" value="ECO:0007669"/>
    <property type="project" value="InterPro"/>
</dbReference>
<evidence type="ECO:0000256" key="3">
    <source>
        <dbReference type="ARBA" id="ARBA00019833"/>
    </source>
</evidence>
<name>A0A242M996_CABSO</name>
<dbReference type="Proteomes" id="UP000194546">
    <property type="component" value="Unassembled WGS sequence"/>
</dbReference>
<accession>A0A242M996</accession>
<dbReference type="InterPro" id="IPR027417">
    <property type="entry name" value="P-loop_NTPase"/>
</dbReference>
<organism evidence="10 11">
    <name type="scientific">Caballeronia sordidicola</name>
    <name type="common">Burkholderia sordidicola</name>
    <dbReference type="NCBI Taxonomy" id="196367"/>
    <lineage>
        <taxon>Bacteria</taxon>
        <taxon>Pseudomonadati</taxon>
        <taxon>Pseudomonadota</taxon>
        <taxon>Betaproteobacteria</taxon>
        <taxon>Burkholderiales</taxon>
        <taxon>Burkholderiaceae</taxon>
        <taxon>Caballeronia</taxon>
    </lineage>
</organism>
<dbReference type="Pfam" id="PF07685">
    <property type="entry name" value="GATase_3"/>
    <property type="match status" value="1"/>
</dbReference>
<dbReference type="PANTHER" id="PTHR21343">
    <property type="entry name" value="DETHIOBIOTIN SYNTHETASE"/>
    <property type="match status" value="1"/>
</dbReference>
<dbReference type="InterPro" id="IPR033949">
    <property type="entry name" value="CobQ_GATase1"/>
</dbReference>
<dbReference type="Pfam" id="PF01656">
    <property type="entry name" value="CbiA"/>
    <property type="match status" value="1"/>
</dbReference>
<dbReference type="Gene3D" id="3.40.50.880">
    <property type="match status" value="1"/>
</dbReference>
<dbReference type="InterPro" id="IPR011698">
    <property type="entry name" value="GATase_3"/>
</dbReference>
<reference evidence="10 11" key="1">
    <citation type="submission" date="2017-03" db="EMBL/GenBank/DDBJ databases">
        <title>Genome analysis of strain PAMC 26510.</title>
        <authorList>
            <person name="Oh H.-M."/>
            <person name="Yang J.-A."/>
        </authorList>
    </citation>
    <scope>NUCLEOTIDE SEQUENCE [LARGE SCALE GENOMIC DNA]</scope>
    <source>
        <strain evidence="10 11">PAMC 26510</strain>
    </source>
</reference>
<dbReference type="GO" id="GO:0009236">
    <property type="term" value="P:cobalamin biosynthetic process"/>
    <property type="evidence" value="ECO:0007669"/>
    <property type="project" value="UniProtKB-UniRule"/>
</dbReference>
<evidence type="ECO:0000256" key="4">
    <source>
        <dbReference type="ARBA" id="ARBA00022573"/>
    </source>
</evidence>
<feature type="domain" description="CobQ/CobB/MinD/ParA nucleotide binding" evidence="8">
    <location>
        <begin position="109"/>
        <end position="336"/>
    </location>
</feature>
<dbReference type="UniPathway" id="UPA00148"/>
<keyword evidence="5 7" id="KW-0315">Glutamine amidotransferase</keyword>
<dbReference type="HAMAP" id="MF_00028">
    <property type="entry name" value="CobQ"/>
    <property type="match status" value="1"/>
</dbReference>
<evidence type="ECO:0000313" key="10">
    <source>
        <dbReference type="EMBL" id="OTP67264.1"/>
    </source>
</evidence>
<feature type="active site" evidence="7">
    <location>
        <position position="536"/>
    </location>
</feature>
<keyword evidence="4 7" id="KW-0169">Cobalamin biosynthesis</keyword>
<evidence type="ECO:0000256" key="5">
    <source>
        <dbReference type="ARBA" id="ARBA00022962"/>
    </source>
</evidence>
<comment type="function">
    <text evidence="6 7">Catalyzes amidations at positions B, D, E, and G on adenosylcobyrinic A,C-diamide. NH(2) groups are provided by glutamine, and one molecule of ATP is hydrogenolyzed for each amidation.</text>
</comment>
<dbReference type="InterPro" id="IPR004459">
    <property type="entry name" value="CobQ_synth"/>
</dbReference>
<feature type="domain" description="CobB/CobQ-like glutamine amidotransferase" evidence="9">
    <location>
        <begin position="357"/>
        <end position="542"/>
    </location>
</feature>
<evidence type="ECO:0000259" key="9">
    <source>
        <dbReference type="Pfam" id="PF07685"/>
    </source>
</evidence>
<comment type="similarity">
    <text evidence="2 7">Belongs to the CobB/CobQ family. CobQ subfamily.</text>
</comment>
<evidence type="ECO:0000256" key="1">
    <source>
        <dbReference type="ARBA" id="ARBA00004953"/>
    </source>
</evidence>
<dbReference type="AlphaFoldDB" id="A0A242M996"/>
<evidence type="ECO:0000256" key="7">
    <source>
        <dbReference type="HAMAP-Rule" id="MF_00028"/>
    </source>
</evidence>
<dbReference type="NCBIfam" id="TIGR00313">
    <property type="entry name" value="cobQ"/>
    <property type="match status" value="1"/>
</dbReference>
<feature type="active site" description="Nucleophile" evidence="7">
    <location>
        <position position="436"/>
    </location>
</feature>
<dbReference type="Gene3D" id="3.40.50.300">
    <property type="entry name" value="P-loop containing nucleotide triphosphate hydrolases"/>
    <property type="match status" value="1"/>
</dbReference>
<dbReference type="SUPFAM" id="SSF52540">
    <property type="entry name" value="P-loop containing nucleoside triphosphate hydrolases"/>
    <property type="match status" value="1"/>
</dbReference>
<gene>
    <name evidence="7" type="primary">cobQ</name>
    <name evidence="10" type="ORF">PAMC26510_31345</name>
</gene>
<dbReference type="EMBL" id="NBTY01000197">
    <property type="protein sequence ID" value="OTP67264.1"/>
    <property type="molecule type" value="Genomic_DNA"/>
</dbReference>
<dbReference type="PANTHER" id="PTHR21343:SF1">
    <property type="entry name" value="COBYRIC ACID SYNTHASE"/>
    <property type="match status" value="1"/>
</dbReference>
<dbReference type="InterPro" id="IPR029062">
    <property type="entry name" value="Class_I_gatase-like"/>
</dbReference>
<protein>
    <recommendedName>
        <fullName evidence="3 7">Cobyric acid synthase</fullName>
    </recommendedName>
</protein>
<dbReference type="CDD" id="cd01750">
    <property type="entry name" value="GATase1_CobQ"/>
    <property type="match status" value="1"/>
</dbReference>
<proteinExistence type="inferred from homology"/>
<evidence type="ECO:0000256" key="2">
    <source>
        <dbReference type="ARBA" id="ARBA00006205"/>
    </source>
</evidence>
<comment type="caution">
    <text evidence="10">The sequence shown here is derived from an EMBL/GenBank/DDBJ whole genome shotgun (WGS) entry which is preliminary data.</text>
</comment>
<dbReference type="CDD" id="cd05389">
    <property type="entry name" value="CobQ_N"/>
    <property type="match status" value="1"/>
</dbReference>
<evidence type="ECO:0000256" key="6">
    <source>
        <dbReference type="ARBA" id="ARBA00025166"/>
    </source>
</evidence>
<dbReference type="InterPro" id="IPR002586">
    <property type="entry name" value="CobQ/CobB/MinD/ParA_Nub-bd_dom"/>
</dbReference>
<dbReference type="NCBIfam" id="NF001989">
    <property type="entry name" value="PRK00784.1"/>
    <property type="match status" value="1"/>
</dbReference>
<evidence type="ECO:0000259" key="8">
    <source>
        <dbReference type="Pfam" id="PF01656"/>
    </source>
</evidence>
<dbReference type="InterPro" id="IPR047045">
    <property type="entry name" value="CobQ_N"/>
</dbReference>